<dbReference type="InterPro" id="IPR033316">
    <property type="entry name" value="RBBP8-like"/>
</dbReference>
<keyword evidence="3" id="KW-0539">Nucleus</keyword>
<protein>
    <recommendedName>
        <fullName evidence="5">DNA endonuclease activator Ctp1 C-terminal domain-containing protein</fullName>
    </recommendedName>
</protein>
<feature type="region of interest" description="Disordered" evidence="4">
    <location>
        <begin position="266"/>
        <end position="293"/>
    </location>
</feature>
<organism evidence="6 7">
    <name type="scientific">Bifiguratus adelaidae</name>
    <dbReference type="NCBI Taxonomy" id="1938954"/>
    <lineage>
        <taxon>Eukaryota</taxon>
        <taxon>Fungi</taxon>
        <taxon>Fungi incertae sedis</taxon>
        <taxon>Mucoromycota</taxon>
        <taxon>Mucoromycotina</taxon>
        <taxon>Endogonomycetes</taxon>
        <taxon>Endogonales</taxon>
        <taxon>Endogonales incertae sedis</taxon>
        <taxon>Bifiguratus</taxon>
    </lineage>
</organism>
<evidence type="ECO:0000256" key="2">
    <source>
        <dbReference type="ARBA" id="ARBA00022763"/>
    </source>
</evidence>
<dbReference type="AlphaFoldDB" id="A0A261XSX5"/>
<evidence type="ECO:0000256" key="1">
    <source>
        <dbReference type="ARBA" id="ARBA00004123"/>
    </source>
</evidence>
<feature type="domain" description="DNA endonuclease activator Ctp1 C-terminal" evidence="5">
    <location>
        <begin position="315"/>
        <end position="403"/>
    </location>
</feature>
<feature type="region of interest" description="Disordered" evidence="4">
    <location>
        <begin position="1"/>
        <end position="72"/>
    </location>
</feature>
<dbReference type="Proteomes" id="UP000242875">
    <property type="component" value="Unassembled WGS sequence"/>
</dbReference>
<feature type="non-terminal residue" evidence="6">
    <location>
        <position position="1"/>
    </location>
</feature>
<dbReference type="Pfam" id="PF08573">
    <property type="entry name" value="SAE2"/>
    <property type="match status" value="1"/>
</dbReference>
<reference evidence="6 7" key="1">
    <citation type="journal article" date="2017" name="Mycologia">
        <title>Bifiguratus adelaidae, gen. et sp. nov., a new member of Mucoromycotina in endophytic and soil-dwelling habitats.</title>
        <authorList>
            <person name="Torres-Cruz T.J."/>
            <person name="Billingsley Tobias T.L."/>
            <person name="Almatruk M."/>
            <person name="Hesse C."/>
            <person name="Kuske C.R."/>
            <person name="Desiro A."/>
            <person name="Benucci G.M."/>
            <person name="Bonito G."/>
            <person name="Stajich J.E."/>
            <person name="Dunlap C."/>
            <person name="Arnold A.E."/>
            <person name="Porras-Alfaro A."/>
        </authorList>
    </citation>
    <scope>NUCLEOTIDE SEQUENCE [LARGE SCALE GENOMIC DNA]</scope>
    <source>
        <strain evidence="6 7">AZ0501</strain>
    </source>
</reference>
<dbReference type="GO" id="GO:0003684">
    <property type="term" value="F:damaged DNA binding"/>
    <property type="evidence" value="ECO:0007669"/>
    <property type="project" value="TreeGrafter"/>
</dbReference>
<evidence type="ECO:0000259" key="5">
    <source>
        <dbReference type="Pfam" id="PF08573"/>
    </source>
</evidence>
<keyword evidence="2" id="KW-0227">DNA damage</keyword>
<evidence type="ECO:0000313" key="7">
    <source>
        <dbReference type="Proteomes" id="UP000242875"/>
    </source>
</evidence>
<feature type="compositionally biased region" description="Basic and acidic residues" evidence="4">
    <location>
        <begin position="277"/>
        <end position="293"/>
    </location>
</feature>
<keyword evidence="7" id="KW-1185">Reference proteome</keyword>
<name>A0A261XSX5_9FUNG</name>
<dbReference type="OrthoDB" id="5801062at2759"/>
<feature type="compositionally biased region" description="Low complexity" evidence="4">
    <location>
        <begin position="34"/>
        <end position="45"/>
    </location>
</feature>
<gene>
    <name evidence="6" type="ORF">BZG36_05476</name>
</gene>
<dbReference type="GO" id="GO:0010792">
    <property type="term" value="P:DNA double-strand break processing involved in repair via single-strand annealing"/>
    <property type="evidence" value="ECO:0007669"/>
    <property type="project" value="TreeGrafter"/>
</dbReference>
<proteinExistence type="predicted"/>
<dbReference type="InterPro" id="IPR013882">
    <property type="entry name" value="Ctp1_C"/>
</dbReference>
<dbReference type="EMBL" id="MVBO01000354">
    <property type="protein sequence ID" value="OZJ01460.1"/>
    <property type="molecule type" value="Genomic_DNA"/>
</dbReference>
<feature type="compositionally biased region" description="Polar residues" evidence="4">
    <location>
        <begin position="1"/>
        <end position="14"/>
    </location>
</feature>
<comment type="subcellular location">
    <subcellularLocation>
        <location evidence="1">Nucleus</location>
    </subcellularLocation>
</comment>
<evidence type="ECO:0000256" key="4">
    <source>
        <dbReference type="SAM" id="MobiDB-lite"/>
    </source>
</evidence>
<evidence type="ECO:0000313" key="6">
    <source>
        <dbReference type="EMBL" id="OZJ01460.1"/>
    </source>
</evidence>
<sequence>APPINSNEELSQTFPYLMKDLAHSQSPSRRSHDGSSQASGAGPSPTRSVSEPMTGSPLAVMRGRGMGDPASLWPSMIHEPTIGTESHHDQLSYDSETEEFNIISHDRHEPRSDGTTIDLSSYAFHAVNQEEREHTSIPKRRASLSNTNPQMAAKCISAAESPSKRRKVEETEMARFDEPNNPFLLDAPPSPVLGRPYISQAERRMPSMEPSISRDETVVIDPPSPQQQPADLVFDDEGIILPPPIPQVYKSPSERVRSNVKPAKIERKTATDSSRGAMKDKNNELNQMHDDNEWQKSRGLAAKDGLARQGDMVYKFNEVVRNKQDRKRMHGTDCACCKKYYEITGDLPIPDGGQGPTFRGSAPNRTTISASERMQQISRHRHWHEPPQTPPGYWKVGFPDTQEIQEWNAIAVARKEAKQHN</sequence>
<accession>A0A261XSX5</accession>
<comment type="caution">
    <text evidence="6">The sequence shown here is derived from an EMBL/GenBank/DDBJ whole genome shotgun (WGS) entry which is preliminary data.</text>
</comment>
<evidence type="ECO:0000256" key="3">
    <source>
        <dbReference type="ARBA" id="ARBA00023242"/>
    </source>
</evidence>
<dbReference type="GO" id="GO:0005634">
    <property type="term" value="C:nucleus"/>
    <property type="evidence" value="ECO:0007669"/>
    <property type="project" value="UniProtKB-SubCell"/>
</dbReference>
<dbReference type="PANTHER" id="PTHR15107">
    <property type="entry name" value="RETINOBLASTOMA BINDING PROTEIN 8"/>
    <property type="match status" value="1"/>
</dbReference>
<dbReference type="PANTHER" id="PTHR15107:SF0">
    <property type="entry name" value="DNA ENDONUCLEASE ACTIVATOR CTP1 C-TERMINAL DOMAIN-CONTAINING PROTEIN"/>
    <property type="match status" value="1"/>
</dbReference>